<dbReference type="Pfam" id="PF01391">
    <property type="entry name" value="Collagen"/>
    <property type="match status" value="1"/>
</dbReference>
<dbReference type="PRINTS" id="PR00453">
    <property type="entry name" value="VWFADOMAIN"/>
</dbReference>
<evidence type="ECO:0000256" key="2">
    <source>
        <dbReference type="ARBA" id="ARBA00022525"/>
    </source>
</evidence>
<comment type="subcellular location">
    <subcellularLocation>
        <location evidence="1">Secreted</location>
        <location evidence="1">Extracellular space</location>
        <location evidence="1">Extracellular matrix</location>
    </subcellularLocation>
</comment>
<dbReference type="GO" id="GO:0005581">
    <property type="term" value="C:collagen trimer"/>
    <property type="evidence" value="ECO:0007669"/>
    <property type="project" value="UniProtKB-KW"/>
</dbReference>
<keyword evidence="5" id="KW-0677">Repeat</keyword>
<keyword evidence="7" id="KW-0176">Collagen</keyword>
<evidence type="ECO:0000256" key="8">
    <source>
        <dbReference type="SAM" id="MobiDB-lite"/>
    </source>
</evidence>
<feature type="domain" description="VWFA" evidence="9">
    <location>
        <begin position="1"/>
        <end position="144"/>
    </location>
</feature>
<evidence type="ECO:0000313" key="10">
    <source>
        <dbReference type="Ensembl" id="ENSECRP00000028152.1"/>
    </source>
</evidence>
<keyword evidence="2" id="KW-0964">Secreted</keyword>
<evidence type="ECO:0000256" key="6">
    <source>
        <dbReference type="ARBA" id="ARBA00022889"/>
    </source>
</evidence>
<accession>A0A8C4T948</accession>
<evidence type="ECO:0000256" key="4">
    <source>
        <dbReference type="ARBA" id="ARBA00022729"/>
    </source>
</evidence>
<feature type="domain" description="VWFA" evidence="9">
    <location>
        <begin position="747"/>
        <end position="928"/>
    </location>
</feature>
<sequence>MEVGENNDQVAVVQFSNDPAANFYLNTHSTKDDVVNAIRSLRHKGGRPLNTGKALEFVKDNVFNPSAGSRRLRGVPQFLILLTAGRSRDNVQSGASALKGLGVVPLAIGTRNADARELQSISFAPAYVISVSDFSELPNVQQQLESVTLVIPEVVTAETPTVAGVQRDIVFLLDGSDDNRNGFPAVRDFVQRVVQNMEVGENNDQVAVVQFSNDPAANFYLNTHSTKDDVVNAIRSLRHKGGRPLNTGKALEFVKDNVFNPSAGSRRLRGVPQFLILLTAGRSRDNVQSGASALKGLGVVPLAIGTRNADARELQSISFAPAYVISVSDFSELPNVQQQLESVTLVIPEVVTAETPTRDIVFLLDGSDDNRNGFPAVRDFVQRVVQNMEVGENNDQVAVVQFSNDPAANFYLNTHSTKDDVVNAIRSLRHKGGRPLNTGKALEFVKDNVFNPSAGSRRLRGVPQFLILLTAGRSRDNVQSGASALKGLGVVPLAIGTRNADARELQSISFAPAYVISVSDFSELPNVQQQLESVTEGAKKDVVFVIDGSDDAASKFSFIKEFLRRVVESLSVAPNKIRVGIVQYSDDPFSEMLLNSHTTKEGVLNSIKQIQHRGGSERNIGAALQHVRSDVLTPQAGSRIREGVPQFLIVLVGGSSTDDVRGPAVTLKQSKVVPFGIGTGDAKTSELQTISYNPNFSFKVNDFSNLFDIQQQFINSLTELSVEDIEKSGPVYPTGEPERGVFGEKRDIVFLVDGSSNVRNEFGAIRDMISKVVKRVDVGLDKVRVSLVQYSDQPKVEFLLNEFSTKAEVLNALNRMRSKGGNVVNTGRALEYVGRNVFQRAGGSRIEEGVPQVLVVVTGSPSSDDVSGPAEHLKSSNVAPLAVGAKNADAEELKTISLLPDQSFVVREIRDLQNLEDQNEQSPMLAEIAKGVSFNFMFFFPPIVIPDLGKKDIIFLIDGSTNVGPQGIVHIRDFMLQVLQQLDISPDQIRVAVVQYSNTQKTEFSLGTHTNKNAVINAVRRLRQLGGSPANLAQGIDYVLRNELRDSAGARPSVASQHLVVLTGGTSSTDVSKYGNILRGSNVNCIGIGSREADFNQLGAIGLTCPSKRRVRGRTCPWMGYPLIVTTVPPLPEIKPKIADIVFLVDGSINFGRGSFKDVMQFIIGLIDSIYDEKDSIQIGLAQYAADVKDEFLLNTHKTKDDIIDAIEKTNHRGGSRLNTGAAIKHIQDKHFIKPSGSRRDQGVPQIAFIVTGGKSQDDGQKAAMGLKAEGYRVYAVGVGNVEDELNKLGSESTTVFRAVNVQELSELNEQILEILVDDMKGIKLCTGTKDIVKECNLEVLVGFDVTTVRPGSSIFVEQKGLESKVEAALQRISQMRPTSCSGTQAPTVRVGILALNAAGQKSVFDFAAYKPELVEKFRGLRTKGPYILASRTINAYRDQFKSSGTAGSVKVVIHFTDGADEQLADIRKSLEAMRSEDVSAFVLVGLEKATNFDDLVSLEFGRGFRYSKPLRINQLDLDYELLEELDNIAERACCGVPCKCSGQRGDRGLPGPVGTKGGPGGPGYRGHPGDEGSPGERGPPGVNGTQGFQGCPGQRGVKVSQPSSSFYVGEIGLDGIDGEEVAPYFLISQLPSIDCYTLWSSLL</sequence>
<keyword evidence="4" id="KW-0732">Signal</keyword>
<proteinExistence type="predicted"/>
<evidence type="ECO:0000256" key="3">
    <source>
        <dbReference type="ARBA" id="ARBA00022530"/>
    </source>
</evidence>
<feature type="domain" description="VWFA" evidence="9">
    <location>
        <begin position="359"/>
        <end position="531"/>
    </location>
</feature>
<dbReference type="SUPFAM" id="SSF53300">
    <property type="entry name" value="vWA-like"/>
    <property type="match status" value="8"/>
</dbReference>
<evidence type="ECO:0000313" key="11">
    <source>
        <dbReference type="Proteomes" id="UP000694620"/>
    </source>
</evidence>
<keyword evidence="11" id="KW-1185">Reference proteome</keyword>
<evidence type="ECO:0000256" key="1">
    <source>
        <dbReference type="ARBA" id="ARBA00004498"/>
    </source>
</evidence>
<organism evidence="10 11">
    <name type="scientific">Erpetoichthys calabaricus</name>
    <name type="common">Rope fish</name>
    <name type="synonym">Calamoichthys calabaricus</name>
    <dbReference type="NCBI Taxonomy" id="27687"/>
    <lineage>
        <taxon>Eukaryota</taxon>
        <taxon>Metazoa</taxon>
        <taxon>Chordata</taxon>
        <taxon>Craniata</taxon>
        <taxon>Vertebrata</taxon>
        <taxon>Euteleostomi</taxon>
        <taxon>Actinopterygii</taxon>
        <taxon>Polypteriformes</taxon>
        <taxon>Polypteridae</taxon>
        <taxon>Erpetoichthys</taxon>
    </lineage>
</organism>
<reference evidence="10" key="2">
    <citation type="submission" date="2025-08" db="UniProtKB">
        <authorList>
            <consortium name="Ensembl"/>
        </authorList>
    </citation>
    <scope>IDENTIFICATION</scope>
</reference>
<reference evidence="10" key="1">
    <citation type="submission" date="2021-06" db="EMBL/GenBank/DDBJ databases">
        <authorList>
            <consortium name="Wellcome Sanger Institute Data Sharing"/>
        </authorList>
    </citation>
    <scope>NUCLEOTIDE SEQUENCE [LARGE SCALE GENOMIC DNA]</scope>
</reference>
<dbReference type="Pfam" id="PF00092">
    <property type="entry name" value="VWA"/>
    <property type="match status" value="7"/>
</dbReference>
<dbReference type="GeneTree" id="ENSGT00940000156462"/>
<feature type="domain" description="VWFA" evidence="9">
    <location>
        <begin position="168"/>
        <end position="340"/>
    </location>
</feature>
<keyword evidence="3" id="KW-0272">Extracellular matrix</keyword>
<dbReference type="PROSITE" id="PS50234">
    <property type="entry name" value="VWFA"/>
    <property type="match status" value="8"/>
</dbReference>
<dbReference type="GO" id="GO:0005615">
    <property type="term" value="C:extracellular space"/>
    <property type="evidence" value="ECO:0007669"/>
    <property type="project" value="TreeGrafter"/>
</dbReference>
<feature type="domain" description="VWFA" evidence="9">
    <location>
        <begin position="1345"/>
        <end position="1529"/>
    </location>
</feature>
<name>A0A8C4T948_ERPCA</name>
<keyword evidence="6" id="KW-0130">Cell adhesion</keyword>
<dbReference type="PANTHER" id="PTHR24020">
    <property type="entry name" value="COLLAGEN ALPHA"/>
    <property type="match status" value="1"/>
</dbReference>
<feature type="domain" description="VWFA" evidence="9">
    <location>
        <begin position="952"/>
        <end position="1138"/>
    </location>
</feature>
<feature type="compositionally biased region" description="Gly residues" evidence="8">
    <location>
        <begin position="1555"/>
        <end position="1567"/>
    </location>
</feature>
<dbReference type="GO" id="GO:0007155">
    <property type="term" value="P:cell adhesion"/>
    <property type="evidence" value="ECO:0007669"/>
    <property type="project" value="UniProtKB-KW"/>
</dbReference>
<dbReference type="Proteomes" id="UP000694620">
    <property type="component" value="Chromosome 8"/>
</dbReference>
<dbReference type="SMART" id="SM00327">
    <property type="entry name" value="VWA"/>
    <property type="match status" value="8"/>
</dbReference>
<dbReference type="InterPro" id="IPR050525">
    <property type="entry name" value="ECM_Assembly_Org"/>
</dbReference>
<feature type="region of interest" description="Disordered" evidence="8">
    <location>
        <begin position="1546"/>
        <end position="1598"/>
    </location>
</feature>
<dbReference type="Ensembl" id="ENSECRT00000028738.1">
    <property type="protein sequence ID" value="ENSECRP00000028152.1"/>
    <property type="gene ID" value="ENSECRG00000018994.1"/>
</dbReference>
<dbReference type="FunFam" id="3.40.50.410:FF:000037">
    <property type="entry name" value="Collagen type VI alpha 3 chain"/>
    <property type="match status" value="1"/>
</dbReference>
<feature type="domain" description="VWFA" evidence="9">
    <location>
        <begin position="1140"/>
        <end position="1316"/>
    </location>
</feature>
<dbReference type="InterPro" id="IPR008160">
    <property type="entry name" value="Collagen"/>
</dbReference>
<dbReference type="Gene3D" id="3.40.50.410">
    <property type="entry name" value="von Willebrand factor, type A domain"/>
    <property type="match status" value="7"/>
</dbReference>
<dbReference type="FunFam" id="3.40.50.410:FF:000003">
    <property type="entry name" value="Collagen type VI alpha 3 chain"/>
    <property type="match status" value="7"/>
</dbReference>
<gene>
    <name evidence="10" type="primary">COL6A3</name>
</gene>
<evidence type="ECO:0000256" key="5">
    <source>
        <dbReference type="ARBA" id="ARBA00022737"/>
    </source>
</evidence>
<dbReference type="InterPro" id="IPR002035">
    <property type="entry name" value="VWF_A"/>
</dbReference>
<feature type="domain" description="VWFA" evidence="9">
    <location>
        <begin position="541"/>
        <end position="717"/>
    </location>
</feature>
<protein>
    <submittedName>
        <fullName evidence="10">Collagen, type VI, alpha 3</fullName>
    </submittedName>
</protein>
<reference evidence="10" key="3">
    <citation type="submission" date="2025-09" db="UniProtKB">
        <authorList>
            <consortium name="Ensembl"/>
        </authorList>
    </citation>
    <scope>IDENTIFICATION</scope>
</reference>
<dbReference type="InterPro" id="IPR036465">
    <property type="entry name" value="vWFA_dom_sf"/>
</dbReference>
<evidence type="ECO:0000259" key="9">
    <source>
        <dbReference type="PROSITE" id="PS50234"/>
    </source>
</evidence>
<evidence type="ECO:0000256" key="7">
    <source>
        <dbReference type="ARBA" id="ARBA00023119"/>
    </source>
</evidence>
<dbReference type="PANTHER" id="PTHR24020:SF13">
    <property type="entry name" value="COLLAGEN ALPHA-3(VI) CHAIN"/>
    <property type="match status" value="1"/>
</dbReference>